<sequence>MLCKSIHHMGSDRASCRMRIALGENHRQSGVTFKIRVTWGAVIDSVCNSGLRLWTMFVKQSDFRDLAPVDKTIPQWTSVVFHRRKLCQQFFS</sequence>
<comment type="caution">
    <text evidence="1">The sequence shown here is derived from an EMBL/GenBank/DDBJ whole genome shotgun (WGS) entry which is preliminary data.</text>
</comment>
<protein>
    <submittedName>
        <fullName evidence="1">Uncharacterized protein</fullName>
    </submittedName>
</protein>
<evidence type="ECO:0000313" key="1">
    <source>
        <dbReference type="EMBL" id="KTC61734.1"/>
    </source>
</evidence>
<proteinExistence type="predicted"/>
<dbReference type="AlphaFoldDB" id="A0AAW3M7L0"/>
<gene>
    <name evidence="1" type="ORF">AO287_04705</name>
</gene>
<organism evidence="1 2">
    <name type="scientific">Pseudomonas savastanoi</name>
    <name type="common">Pseudomonas syringae pv. savastanoi</name>
    <dbReference type="NCBI Taxonomy" id="29438"/>
    <lineage>
        <taxon>Bacteria</taxon>
        <taxon>Pseudomonadati</taxon>
        <taxon>Pseudomonadota</taxon>
        <taxon>Gammaproteobacteria</taxon>
        <taxon>Pseudomonadales</taxon>
        <taxon>Pseudomonadaceae</taxon>
        <taxon>Pseudomonas</taxon>
    </lineage>
</organism>
<reference evidence="1 2" key="1">
    <citation type="submission" date="2015-09" db="EMBL/GenBank/DDBJ databases">
        <title>Genome sequence of ICMP 19499.</title>
        <authorList>
            <person name="Visnovsky S.B."/>
            <person name="Lu A."/>
            <person name="Panda P."/>
            <person name="Pitman A.R."/>
        </authorList>
    </citation>
    <scope>NUCLEOTIDE SEQUENCE [LARGE SCALE GENOMIC DNA]</scope>
    <source>
        <strain evidence="1 2">ICMP 19499</strain>
    </source>
</reference>
<evidence type="ECO:0000313" key="2">
    <source>
        <dbReference type="Proteomes" id="UP000054513"/>
    </source>
</evidence>
<dbReference type="EMBL" id="LKCI01000007">
    <property type="protein sequence ID" value="KTC61734.1"/>
    <property type="molecule type" value="Genomic_DNA"/>
</dbReference>
<dbReference type="Proteomes" id="UP000054513">
    <property type="component" value="Unassembled WGS sequence"/>
</dbReference>
<accession>A0AAW3M7L0</accession>
<name>A0AAW3M7L0_PSESS</name>